<dbReference type="GO" id="GO:0010125">
    <property type="term" value="P:mycothiol biosynthetic process"/>
    <property type="evidence" value="ECO:0007669"/>
    <property type="project" value="UniProtKB-UniRule"/>
</dbReference>
<comment type="similarity">
    <text evidence="4">Belongs to the MshB deacetylase family.</text>
</comment>
<comment type="function">
    <text evidence="4">Catalyzes the deacetylation of 1D-myo-inositol 2-acetamido-2-deoxy-alpha-D-glucopyranoside (GlcNAc-Ins) in the mycothiol biosynthesis pathway.</text>
</comment>
<comment type="cofactor">
    <cofactor evidence="4">
        <name>Zn(2+)</name>
        <dbReference type="ChEBI" id="CHEBI:29105"/>
    </cofactor>
    <text evidence="4">Binds 1 zinc ion per subunit.</text>
</comment>
<feature type="binding site" evidence="4">
    <location>
        <position position="164"/>
    </location>
    <ligand>
        <name>Zn(2+)</name>
        <dbReference type="ChEBI" id="CHEBI:29105"/>
    </ligand>
</feature>
<evidence type="ECO:0000256" key="1">
    <source>
        <dbReference type="ARBA" id="ARBA00022723"/>
    </source>
</evidence>
<dbReference type="SUPFAM" id="SSF102588">
    <property type="entry name" value="LmbE-like"/>
    <property type="match status" value="1"/>
</dbReference>
<dbReference type="NCBIfam" id="TIGR03445">
    <property type="entry name" value="mycothiol_MshB"/>
    <property type="match status" value="1"/>
</dbReference>
<gene>
    <name evidence="4 5" type="primary">mshB</name>
    <name evidence="5" type="ORF">E9998_01655</name>
</gene>
<keyword evidence="1 4" id="KW-0479">Metal-binding</keyword>
<evidence type="ECO:0000313" key="5">
    <source>
        <dbReference type="EMBL" id="THV32176.1"/>
    </source>
</evidence>
<dbReference type="GO" id="GO:0035595">
    <property type="term" value="F:N-acetylglucosaminylinositol deacetylase activity"/>
    <property type="evidence" value="ECO:0007669"/>
    <property type="project" value="UniProtKB-EC"/>
</dbReference>
<comment type="catalytic activity">
    <reaction evidence="4">
        <text>1D-myo-inositol 2-acetamido-2-deoxy-alpha-D-glucopyranoside + H2O = 1D-myo-inositol 2-amino-2-deoxy-alpha-D-glucopyranoside + acetate</text>
        <dbReference type="Rhea" id="RHEA:26180"/>
        <dbReference type="ChEBI" id="CHEBI:15377"/>
        <dbReference type="ChEBI" id="CHEBI:30089"/>
        <dbReference type="ChEBI" id="CHEBI:52442"/>
        <dbReference type="ChEBI" id="CHEBI:58886"/>
        <dbReference type="EC" id="3.5.1.103"/>
    </reaction>
</comment>
<dbReference type="EC" id="3.5.1.103" evidence="4"/>
<keyword evidence="6" id="KW-1185">Reference proteome</keyword>
<dbReference type="Proteomes" id="UP000305792">
    <property type="component" value="Unassembled WGS sequence"/>
</dbReference>
<evidence type="ECO:0000256" key="3">
    <source>
        <dbReference type="ARBA" id="ARBA00022833"/>
    </source>
</evidence>
<dbReference type="InterPro" id="IPR017810">
    <property type="entry name" value="Mycothiol_biosynthesis_MshB"/>
</dbReference>
<name>A0A4V4HQ24_9ACTN</name>
<evidence type="ECO:0000256" key="4">
    <source>
        <dbReference type="HAMAP-Rule" id="MF_01696"/>
    </source>
</evidence>
<dbReference type="InterPro" id="IPR024078">
    <property type="entry name" value="LmbE-like_dom_sf"/>
</dbReference>
<evidence type="ECO:0000256" key="2">
    <source>
        <dbReference type="ARBA" id="ARBA00022801"/>
    </source>
</evidence>
<dbReference type="AlphaFoldDB" id="A0A4V4HQ24"/>
<dbReference type="HAMAP" id="MF_01696">
    <property type="entry name" value="MshB"/>
    <property type="match status" value="1"/>
</dbReference>
<dbReference type="PANTHER" id="PTHR12993:SF26">
    <property type="entry name" value="1D-MYO-INOSITOL 2-ACETAMIDO-2-DEOXY-ALPHA-D-GLUCOPYRANOSIDE DEACETYLASE"/>
    <property type="match status" value="1"/>
</dbReference>
<dbReference type="EMBL" id="STGX01000001">
    <property type="protein sequence ID" value="THV32176.1"/>
    <property type="molecule type" value="Genomic_DNA"/>
</dbReference>
<organism evidence="5 6">
    <name type="scientific">Glycomyces paridis</name>
    <dbReference type="NCBI Taxonomy" id="2126555"/>
    <lineage>
        <taxon>Bacteria</taxon>
        <taxon>Bacillati</taxon>
        <taxon>Actinomycetota</taxon>
        <taxon>Actinomycetes</taxon>
        <taxon>Glycomycetales</taxon>
        <taxon>Glycomycetaceae</taxon>
        <taxon>Glycomyces</taxon>
    </lineage>
</organism>
<proteinExistence type="inferred from homology"/>
<reference evidence="5 6" key="1">
    <citation type="journal article" date="2018" name="Int. J. Syst. Evol. Microbiol.">
        <title>Glycomyces paridis sp. nov., isolated from the medicinal plant Paris polyphylla.</title>
        <authorList>
            <person name="Fang X.M."/>
            <person name="Bai J.L."/>
            <person name="Su J."/>
            <person name="Zhao L.L."/>
            <person name="Liu H.Y."/>
            <person name="Ma B.P."/>
            <person name="Zhang Y.Q."/>
            <person name="Yu L.Y."/>
        </authorList>
    </citation>
    <scope>NUCLEOTIDE SEQUENCE [LARGE SCALE GENOMIC DNA]</scope>
    <source>
        <strain evidence="5 6">CPCC 204357</strain>
    </source>
</reference>
<feature type="binding site" evidence="4">
    <location>
        <position position="31"/>
    </location>
    <ligand>
        <name>Zn(2+)</name>
        <dbReference type="ChEBI" id="CHEBI:29105"/>
    </ligand>
</feature>
<evidence type="ECO:0000313" key="6">
    <source>
        <dbReference type="Proteomes" id="UP000305792"/>
    </source>
</evidence>
<feature type="binding site" evidence="4">
    <location>
        <position position="28"/>
    </location>
    <ligand>
        <name>Zn(2+)</name>
        <dbReference type="ChEBI" id="CHEBI:29105"/>
    </ligand>
</feature>
<dbReference type="Pfam" id="PF02585">
    <property type="entry name" value="PIG-L"/>
    <property type="match status" value="1"/>
</dbReference>
<protein>
    <recommendedName>
        <fullName evidence="4">1D-myo-inositol 2-acetamido-2-deoxy-alpha-D-glucopyranoside deacetylase</fullName>
        <shortName evidence="4">GlcNAc-Ins deacetylase</shortName>
        <ecNumber evidence="4">3.5.1.103</ecNumber>
    </recommendedName>
    <alternativeName>
        <fullName evidence="4">N-acetyl-1-D-myo-inositol-2-amino-2-deoxy-alpha-D-glucopyranoside deacetylase</fullName>
    </alternativeName>
</protein>
<dbReference type="RefSeq" id="WP_136527949.1">
    <property type="nucleotide sequence ID" value="NZ_STGX01000001.1"/>
</dbReference>
<dbReference type="Gene3D" id="3.40.50.10320">
    <property type="entry name" value="LmbE-like"/>
    <property type="match status" value="1"/>
</dbReference>
<keyword evidence="2 4" id="KW-0378">Hydrolase</keyword>
<dbReference type="PANTHER" id="PTHR12993">
    <property type="entry name" value="N-ACETYLGLUCOSAMINYL-PHOSPHATIDYLINOSITOL DE-N-ACETYLASE-RELATED"/>
    <property type="match status" value="1"/>
</dbReference>
<accession>A0A4V4HQ24</accession>
<sequence>MSARGTRPPVTPRHPERGERSLLFVHAHPDDETVGTGATLAHYAARPDVHLTVVTCTLGEEGEVRVPALEGLAAAEADQLGGYRYWEYRQATAALGVADTHFLGGVGRWRDSGMMGTPANDHPRAFWGADLDEAAADLVAVLRDRAPRVLVTYDPDGFYGHPDHIQAHRVAMRACDLAADPDWRPDLGPAHEVRKIYWTTMPRSIIEAQFDAFASAPDNPFAGVASAADLPFGVPDDQIDAAITADDAATARKRAAMAAYATQIAPGDWLDMLGDKLGADALAAEHYRLVRGERGPVDDRGWETDLLA</sequence>
<dbReference type="InterPro" id="IPR003737">
    <property type="entry name" value="GlcNAc_PI_deacetylase-related"/>
</dbReference>
<dbReference type="OrthoDB" id="158614at2"/>
<comment type="caution">
    <text evidence="5">The sequence shown here is derived from an EMBL/GenBank/DDBJ whole genome shotgun (WGS) entry which is preliminary data.</text>
</comment>
<dbReference type="GO" id="GO:0008270">
    <property type="term" value="F:zinc ion binding"/>
    <property type="evidence" value="ECO:0007669"/>
    <property type="project" value="UniProtKB-UniRule"/>
</dbReference>
<keyword evidence="3 4" id="KW-0862">Zinc</keyword>